<feature type="region of interest" description="Disordered" evidence="4">
    <location>
        <begin position="296"/>
        <end position="329"/>
    </location>
</feature>
<dbReference type="SUPFAM" id="SSF50978">
    <property type="entry name" value="WD40 repeat-like"/>
    <property type="match status" value="2"/>
</dbReference>
<feature type="compositionally biased region" description="Basic residues" evidence="4">
    <location>
        <begin position="318"/>
        <end position="328"/>
    </location>
</feature>
<protein>
    <submittedName>
        <fullName evidence="5">Uncharacterized protein</fullName>
    </submittedName>
</protein>
<evidence type="ECO:0000256" key="2">
    <source>
        <dbReference type="ARBA" id="ARBA00022737"/>
    </source>
</evidence>
<feature type="compositionally biased region" description="Polar residues" evidence="4">
    <location>
        <begin position="88"/>
        <end position="116"/>
    </location>
</feature>
<dbReference type="InterPro" id="IPR020472">
    <property type="entry name" value="WD40_PAC1"/>
</dbReference>
<feature type="compositionally biased region" description="Basic and acidic residues" evidence="4">
    <location>
        <begin position="833"/>
        <end position="853"/>
    </location>
</feature>
<feature type="region of interest" description="Disordered" evidence="4">
    <location>
        <begin position="824"/>
        <end position="902"/>
    </location>
</feature>
<keyword evidence="1 3" id="KW-0853">WD repeat</keyword>
<reference evidence="5 6" key="1">
    <citation type="submission" date="2019-01" db="EMBL/GenBank/DDBJ databases">
        <authorList>
            <person name="Ferrante I. M."/>
        </authorList>
    </citation>
    <scope>NUCLEOTIDE SEQUENCE [LARGE SCALE GENOMIC DNA]</scope>
    <source>
        <strain evidence="5 6">B856</strain>
    </source>
</reference>
<feature type="region of interest" description="Disordered" evidence="4">
    <location>
        <begin position="769"/>
        <end position="800"/>
    </location>
</feature>
<sequence>MVLAVLFEQFLPSHRGLKKNPKHLLTENDGLVWKKQEERQRKQEDDKRRRARLRLRKKWKNKGLGGGASGGAFDASLLDLGPWEDNHPQGQTAPANTPATIPDHSSNPTPKNSASAATRPKRKRCKASKCLASLAADFDVMTDWLFYAHCVSENKAVPSWIMDCVLASCILGTLMWLILATDGAFATPFLKLLGYDKLSLGHVLFVCVLVEDIPQVVLTFVIEDYYGSMEENQASTTLTNYALINVVASLYDTLIKLAEAFDEREDVVETGRWCKESIRTHPRGSVACVTVVQPPLSPERLEDGGKDSTPRSESGTKSPRRRGKRTRKSFLEEATSIVAEAKLPRICFLSASRNEGSVKLWDTLENPPDRTGDDKCFRTFVVGGDDSHFRRSPFGGRSPSAVSCLVVLESVSHLAERELLRCWPDGTQPETAGGSYFLTGSYGGTVRLWNNATEVCLKSYPTLGVAFGAERIEVTSIAHIRASGMRRQQYFEKQEPASLLAADNEYFVTGHKSGKARLWNLWPGRCLRVFCPQGPGPTVGPFAWRERALPFAKLRNRMANNFRSAYMLHSVCSLEDSKHFATASADGILRLWEIDPPHHNPGGIAEVAIPFGQAATHVAPVPAAGSVCTTPAREFIGHAGAILSVRCLSAGAVLVTGSEDCTARLWSASTGACLRILEGHTGGVTAVDVVDAWTVLTGSRDTTLRVWDALSASCIRTYAGEHTRAVTSVSSLGAGSGHESGHGGAFCSASEDGTVKLWVFSALPHESSVPGRLATKMGGGPTESESFDDEDEDEDDGTLRDLLGVEDGSLSCMACQAEDETSILHDDDCDNDNDYRVPEGENEESHELERGGTDRWPPGQSKSTPFSQSHRSELEVGVHITPPVVSPLFEDEESQELEHGGD</sequence>
<evidence type="ECO:0000256" key="1">
    <source>
        <dbReference type="ARBA" id="ARBA00022574"/>
    </source>
</evidence>
<feature type="repeat" description="WD" evidence="3">
    <location>
        <begin position="677"/>
        <end position="717"/>
    </location>
</feature>
<name>A0A448ZQX0_9STRA</name>
<dbReference type="Pfam" id="PF00400">
    <property type="entry name" value="WD40"/>
    <property type="match status" value="5"/>
</dbReference>
<dbReference type="AlphaFoldDB" id="A0A448ZQX0"/>
<accession>A0A448ZQX0</accession>
<keyword evidence="6" id="KW-1185">Reference proteome</keyword>
<dbReference type="PANTHER" id="PTHR44156">
    <property type="entry name" value="SUPERNUMERARY LIMBS, ISOFORM B-RELATED"/>
    <property type="match status" value="1"/>
</dbReference>
<feature type="compositionally biased region" description="Polar residues" evidence="4">
    <location>
        <begin position="860"/>
        <end position="869"/>
    </location>
</feature>
<proteinExistence type="predicted"/>
<dbReference type="InterPro" id="IPR015943">
    <property type="entry name" value="WD40/YVTN_repeat-like_dom_sf"/>
</dbReference>
<dbReference type="InterPro" id="IPR036322">
    <property type="entry name" value="WD40_repeat_dom_sf"/>
</dbReference>
<dbReference type="Proteomes" id="UP000291116">
    <property type="component" value="Unassembled WGS sequence"/>
</dbReference>
<evidence type="ECO:0000256" key="3">
    <source>
        <dbReference type="PROSITE-ProRule" id="PRU00221"/>
    </source>
</evidence>
<dbReference type="Gene3D" id="2.130.10.10">
    <property type="entry name" value="YVTN repeat-like/Quinoprotein amine dehydrogenase"/>
    <property type="match status" value="2"/>
</dbReference>
<dbReference type="InterPro" id="IPR001680">
    <property type="entry name" value="WD40_rpt"/>
</dbReference>
<dbReference type="EMBL" id="CAACVS010000647">
    <property type="protein sequence ID" value="VEU44437.1"/>
    <property type="molecule type" value="Genomic_DNA"/>
</dbReference>
<feature type="compositionally biased region" description="Acidic residues" evidence="4">
    <location>
        <begin position="785"/>
        <end position="796"/>
    </location>
</feature>
<feature type="region of interest" description="Disordered" evidence="4">
    <location>
        <begin position="83"/>
        <end position="120"/>
    </location>
</feature>
<feature type="compositionally biased region" description="Basic and acidic residues" evidence="4">
    <location>
        <begin position="299"/>
        <end position="310"/>
    </location>
</feature>
<dbReference type="InterPro" id="IPR053299">
    <property type="entry name" value="ASTRA_WD_repeat"/>
</dbReference>
<dbReference type="PROSITE" id="PS50294">
    <property type="entry name" value="WD_REPEATS_REGION"/>
    <property type="match status" value="2"/>
</dbReference>
<evidence type="ECO:0000313" key="6">
    <source>
        <dbReference type="Proteomes" id="UP000291116"/>
    </source>
</evidence>
<dbReference type="PRINTS" id="PR00320">
    <property type="entry name" value="GPROTEINBRPT"/>
</dbReference>
<evidence type="ECO:0000256" key="4">
    <source>
        <dbReference type="SAM" id="MobiDB-lite"/>
    </source>
</evidence>
<dbReference type="OrthoDB" id="538223at2759"/>
<keyword evidence="2" id="KW-0677">Repeat</keyword>
<evidence type="ECO:0000313" key="5">
    <source>
        <dbReference type="EMBL" id="VEU44437.1"/>
    </source>
</evidence>
<dbReference type="SMART" id="SM00320">
    <property type="entry name" value="WD40"/>
    <property type="match status" value="6"/>
</dbReference>
<feature type="repeat" description="WD" evidence="3">
    <location>
        <begin position="635"/>
        <end position="676"/>
    </location>
</feature>
<dbReference type="PROSITE" id="PS50082">
    <property type="entry name" value="WD_REPEATS_2"/>
    <property type="match status" value="2"/>
</dbReference>
<organism evidence="5 6">
    <name type="scientific">Pseudo-nitzschia multistriata</name>
    <dbReference type="NCBI Taxonomy" id="183589"/>
    <lineage>
        <taxon>Eukaryota</taxon>
        <taxon>Sar</taxon>
        <taxon>Stramenopiles</taxon>
        <taxon>Ochrophyta</taxon>
        <taxon>Bacillariophyta</taxon>
        <taxon>Bacillariophyceae</taxon>
        <taxon>Bacillariophycidae</taxon>
        <taxon>Bacillariales</taxon>
        <taxon>Bacillariaceae</taxon>
        <taxon>Pseudo-nitzschia</taxon>
    </lineage>
</organism>
<gene>
    <name evidence="5" type="ORF">PSNMU_V1.4_AUG-EV-PASAV3_0115910</name>
</gene>